<dbReference type="Proteomes" id="UP000249922">
    <property type="component" value="Chromosome"/>
</dbReference>
<name>A0ABN5M7H7_9RHOB</name>
<evidence type="ECO:0000313" key="1">
    <source>
        <dbReference type="EMBL" id="AWX93871.1"/>
    </source>
</evidence>
<gene>
    <name evidence="1" type="ORF">DPM13_14855</name>
</gene>
<sequence>MLPGRSPSCCSVRSRTVRCSRNIRCARGYVLVRGRLWRATNPSLPEPERQRLTEALMEARRAVMAARAGGKPR</sequence>
<proteinExistence type="predicted"/>
<reference evidence="1 2" key="1">
    <citation type="submission" date="2018-06" db="EMBL/GenBank/DDBJ databases">
        <title>Complete genome sequence of Paracoccus mutanolyticus strain RSP-02 isolated from cellulosic waste.</title>
        <authorList>
            <person name="Amrutha R.N."/>
            <person name="Shrivastav A."/>
            <person name="Buddana S.K."/>
            <person name="Deshpande U."/>
            <person name="Prakasham R.S."/>
        </authorList>
    </citation>
    <scope>NUCLEOTIDE SEQUENCE [LARGE SCALE GENOMIC DNA]</scope>
    <source>
        <strain evidence="1 2">RSP-02</strain>
    </source>
</reference>
<accession>A0ABN5M7H7</accession>
<evidence type="ECO:0000313" key="2">
    <source>
        <dbReference type="Proteomes" id="UP000249922"/>
    </source>
</evidence>
<dbReference type="EMBL" id="CP030239">
    <property type="protein sequence ID" value="AWX93871.1"/>
    <property type="molecule type" value="Genomic_DNA"/>
</dbReference>
<keyword evidence="2" id="KW-1185">Reference proteome</keyword>
<protein>
    <submittedName>
        <fullName evidence="1">Uncharacterized protein</fullName>
    </submittedName>
</protein>
<organism evidence="1 2">
    <name type="scientific">Paracoccus mutanolyticus</name>
    <dbReference type="NCBI Taxonomy" id="1499308"/>
    <lineage>
        <taxon>Bacteria</taxon>
        <taxon>Pseudomonadati</taxon>
        <taxon>Pseudomonadota</taxon>
        <taxon>Alphaproteobacteria</taxon>
        <taxon>Rhodobacterales</taxon>
        <taxon>Paracoccaceae</taxon>
        <taxon>Paracoccus</taxon>
    </lineage>
</organism>